<dbReference type="Proteomes" id="UP000230869">
    <property type="component" value="Unassembled WGS sequence"/>
</dbReference>
<accession>A0A2M6K8A6</accession>
<dbReference type="AlphaFoldDB" id="A0A2M6K8A6"/>
<comment type="caution">
    <text evidence="1">The sequence shown here is derived from an EMBL/GenBank/DDBJ whole genome shotgun (WGS) entry which is preliminary data.</text>
</comment>
<organism evidence="1 2">
    <name type="scientific">Candidatus Falkowbacteria bacterium CG11_big_fil_rev_8_21_14_0_20_39_10</name>
    <dbReference type="NCBI Taxonomy" id="1974570"/>
    <lineage>
        <taxon>Bacteria</taxon>
        <taxon>Candidatus Falkowiibacteriota</taxon>
    </lineage>
</organism>
<gene>
    <name evidence="1" type="ORF">COV49_03595</name>
</gene>
<protein>
    <submittedName>
        <fullName evidence="1">Uncharacterized protein</fullName>
    </submittedName>
</protein>
<name>A0A2M6K8A6_9BACT</name>
<sequence length="178" mass="19729">MEEKKAVINFQITSPSVLQVEPIDAGERRTLLGLLYTKVRLIALKGETQGCDVQDIVIDSVALALVKKDWKPETVSALLEKICVISKKEAVIEFMFKGDKTDNICFCVESYFSEMPGPSFYYDALACQAEKIFTEPKDGEDYPFLICDVIMASITLALKEAGVSKEDIVSVFQTIIAA</sequence>
<evidence type="ECO:0000313" key="2">
    <source>
        <dbReference type="Proteomes" id="UP000230869"/>
    </source>
</evidence>
<reference evidence="1 2" key="1">
    <citation type="submission" date="2017-09" db="EMBL/GenBank/DDBJ databases">
        <title>Depth-based differentiation of microbial function through sediment-hosted aquifers and enrichment of novel symbionts in the deep terrestrial subsurface.</title>
        <authorList>
            <person name="Probst A.J."/>
            <person name="Ladd B."/>
            <person name="Jarett J.K."/>
            <person name="Geller-Mcgrath D.E."/>
            <person name="Sieber C.M."/>
            <person name="Emerson J.B."/>
            <person name="Anantharaman K."/>
            <person name="Thomas B.C."/>
            <person name="Malmstrom R."/>
            <person name="Stieglmeier M."/>
            <person name="Klingl A."/>
            <person name="Woyke T."/>
            <person name="Ryan C.M."/>
            <person name="Banfield J.F."/>
        </authorList>
    </citation>
    <scope>NUCLEOTIDE SEQUENCE [LARGE SCALE GENOMIC DNA]</scope>
    <source>
        <strain evidence="1">CG11_big_fil_rev_8_21_14_0_20_39_10</strain>
    </source>
</reference>
<evidence type="ECO:0000313" key="1">
    <source>
        <dbReference type="EMBL" id="PIR13021.1"/>
    </source>
</evidence>
<dbReference type="EMBL" id="PCWW01000062">
    <property type="protein sequence ID" value="PIR13021.1"/>
    <property type="molecule type" value="Genomic_DNA"/>
</dbReference>
<proteinExistence type="predicted"/>